<keyword evidence="5" id="KW-1185">Reference proteome</keyword>
<reference evidence="4 5" key="1">
    <citation type="journal article" date="2019" name="Sci. Rep.">
        <title>Comparative genomics of chytrid fungi reveal insights into the obligate biotrophic and pathogenic lifestyle of Synchytrium endobioticum.</title>
        <authorList>
            <person name="van de Vossenberg B.T.L.H."/>
            <person name="Warris S."/>
            <person name="Nguyen H.D.T."/>
            <person name="van Gent-Pelzer M.P.E."/>
            <person name="Joly D.L."/>
            <person name="van de Geest H.C."/>
            <person name="Bonants P.J.M."/>
            <person name="Smith D.S."/>
            <person name="Levesque C.A."/>
            <person name="van der Lee T.A.J."/>
        </authorList>
    </citation>
    <scope>NUCLEOTIDE SEQUENCE [LARGE SCALE GENOMIC DNA]</scope>
    <source>
        <strain evidence="4 5">MB42</strain>
    </source>
</reference>
<proteinExistence type="predicted"/>
<gene>
    <name evidence="4" type="ORF">SeMB42_g06494</name>
</gene>
<feature type="transmembrane region" description="Helical" evidence="2">
    <location>
        <begin position="94"/>
        <end position="116"/>
    </location>
</feature>
<feature type="region of interest" description="Disordered" evidence="1">
    <location>
        <begin position="213"/>
        <end position="239"/>
    </location>
</feature>
<dbReference type="Proteomes" id="UP000317494">
    <property type="component" value="Unassembled WGS sequence"/>
</dbReference>
<feature type="compositionally biased region" description="Polar residues" evidence="1">
    <location>
        <begin position="278"/>
        <end position="287"/>
    </location>
</feature>
<feature type="transmembrane region" description="Helical" evidence="2">
    <location>
        <begin position="71"/>
        <end position="88"/>
    </location>
</feature>
<evidence type="ECO:0000256" key="2">
    <source>
        <dbReference type="SAM" id="Phobius"/>
    </source>
</evidence>
<keyword evidence="3" id="KW-0732">Signal</keyword>
<sequence length="293" mass="32813">MLSSVLFLTLAASSIAESNVTHDVAVHRPLFRRMEPYNSDASTANMPERREMGFRRRQFVRNRRHPGRKPVFILMACLIPATIIHWVSNNTERIGTPWAVAVIAGLIVAFLVTGTIPRRPVDRSITNLRQLGRASNRRIIQNPVNGRLQLVIMLVQTLFETKSLLANRWEEAQRALDAALYDLTGASDFARGPTEPPDDVDEERTVYTNIAQNGNRGWQPIPHTDSLEPSSFNSLSRSTSMPSLSALREQVLTGHDNQNVNIQSRHPRLHIRADPAHNSGSFSTETAVESMPI</sequence>
<name>A0A507CL36_9FUNG</name>
<feature type="chain" id="PRO_5021372734" evidence="3">
    <location>
        <begin position="17"/>
        <end position="293"/>
    </location>
</feature>
<keyword evidence="2" id="KW-1133">Transmembrane helix</keyword>
<evidence type="ECO:0000256" key="1">
    <source>
        <dbReference type="SAM" id="MobiDB-lite"/>
    </source>
</evidence>
<organism evidence="4 5">
    <name type="scientific">Synchytrium endobioticum</name>
    <dbReference type="NCBI Taxonomy" id="286115"/>
    <lineage>
        <taxon>Eukaryota</taxon>
        <taxon>Fungi</taxon>
        <taxon>Fungi incertae sedis</taxon>
        <taxon>Chytridiomycota</taxon>
        <taxon>Chytridiomycota incertae sedis</taxon>
        <taxon>Chytridiomycetes</taxon>
        <taxon>Synchytriales</taxon>
        <taxon>Synchytriaceae</taxon>
        <taxon>Synchytrium</taxon>
    </lineage>
</organism>
<accession>A0A507CL36</accession>
<evidence type="ECO:0000313" key="5">
    <source>
        <dbReference type="Proteomes" id="UP000317494"/>
    </source>
</evidence>
<keyword evidence="2" id="KW-0472">Membrane</keyword>
<comment type="caution">
    <text evidence="4">The sequence shown here is derived from an EMBL/GenBank/DDBJ whole genome shotgun (WGS) entry which is preliminary data.</text>
</comment>
<protein>
    <submittedName>
        <fullName evidence="4">Uncharacterized protein</fullName>
    </submittedName>
</protein>
<feature type="region of interest" description="Disordered" evidence="1">
    <location>
        <begin position="272"/>
        <end position="293"/>
    </location>
</feature>
<dbReference type="EMBL" id="QEAN01000370">
    <property type="protein sequence ID" value="TPX39054.1"/>
    <property type="molecule type" value="Genomic_DNA"/>
</dbReference>
<dbReference type="AlphaFoldDB" id="A0A507CL36"/>
<evidence type="ECO:0000256" key="3">
    <source>
        <dbReference type="SAM" id="SignalP"/>
    </source>
</evidence>
<keyword evidence="2" id="KW-0812">Transmembrane</keyword>
<evidence type="ECO:0000313" key="4">
    <source>
        <dbReference type="EMBL" id="TPX39054.1"/>
    </source>
</evidence>
<dbReference type="VEuPathDB" id="FungiDB:SeMB42_g06494"/>
<feature type="signal peptide" evidence="3">
    <location>
        <begin position="1"/>
        <end position="16"/>
    </location>
</feature>